<dbReference type="EMBL" id="RHFK02000002">
    <property type="protein sequence ID" value="TWW79340.1"/>
    <property type="molecule type" value="Genomic_DNA"/>
</dbReference>
<dbReference type="Proteomes" id="UP000324091">
    <property type="component" value="Chromosome 10"/>
</dbReference>
<keyword evidence="2" id="KW-1185">Reference proteome</keyword>
<accession>A0A5C6PM17</accession>
<dbReference type="AlphaFoldDB" id="A0A5C6PM17"/>
<gene>
    <name evidence="1" type="ORF">D4764_10G0003700</name>
</gene>
<reference evidence="1 2" key="1">
    <citation type="submission" date="2019-04" db="EMBL/GenBank/DDBJ databases">
        <title>Chromosome genome assembly for Takifugu flavidus.</title>
        <authorList>
            <person name="Xiao S."/>
        </authorList>
    </citation>
    <scope>NUCLEOTIDE SEQUENCE [LARGE SCALE GENOMIC DNA]</scope>
    <source>
        <strain evidence="1">HTHZ2018</strain>
        <tissue evidence="1">Muscle</tissue>
    </source>
</reference>
<organism evidence="1 2">
    <name type="scientific">Takifugu flavidus</name>
    <name type="common">sansaifugu</name>
    <dbReference type="NCBI Taxonomy" id="433684"/>
    <lineage>
        <taxon>Eukaryota</taxon>
        <taxon>Metazoa</taxon>
        <taxon>Chordata</taxon>
        <taxon>Craniata</taxon>
        <taxon>Vertebrata</taxon>
        <taxon>Euteleostomi</taxon>
        <taxon>Actinopterygii</taxon>
        <taxon>Neopterygii</taxon>
        <taxon>Teleostei</taxon>
        <taxon>Neoteleostei</taxon>
        <taxon>Acanthomorphata</taxon>
        <taxon>Eupercaria</taxon>
        <taxon>Tetraodontiformes</taxon>
        <taxon>Tetradontoidea</taxon>
        <taxon>Tetraodontidae</taxon>
        <taxon>Takifugu</taxon>
    </lineage>
</organism>
<proteinExistence type="predicted"/>
<comment type="caution">
    <text evidence="1">The sequence shown here is derived from an EMBL/GenBank/DDBJ whole genome shotgun (WGS) entry which is preliminary data.</text>
</comment>
<protein>
    <submittedName>
        <fullName evidence="1">Uncharacterized protein</fullName>
    </submittedName>
</protein>
<evidence type="ECO:0000313" key="1">
    <source>
        <dbReference type="EMBL" id="TWW79340.1"/>
    </source>
</evidence>
<evidence type="ECO:0000313" key="2">
    <source>
        <dbReference type="Proteomes" id="UP000324091"/>
    </source>
</evidence>
<name>A0A5C6PM17_9TELE</name>
<sequence length="108" mass="11699">SCPPVTNVLAAVVGPLAPRAGVSEERSCKAARALMSKVRISPKPNYVIDPEFITSCEVRPWGCSRHIVNIFPGSRCQFETASAEKLSCEEEVTRSSQTVELANRPVLA</sequence>
<feature type="non-terminal residue" evidence="1">
    <location>
        <position position="1"/>
    </location>
</feature>